<feature type="domain" description="2EXR" evidence="2">
    <location>
        <begin position="105"/>
        <end position="207"/>
    </location>
</feature>
<dbReference type="Proteomes" id="UP001174936">
    <property type="component" value="Unassembled WGS sequence"/>
</dbReference>
<accession>A0AA40CHD3</accession>
<evidence type="ECO:0000259" key="2">
    <source>
        <dbReference type="Pfam" id="PF20150"/>
    </source>
</evidence>
<evidence type="ECO:0000313" key="4">
    <source>
        <dbReference type="Proteomes" id="UP001174936"/>
    </source>
</evidence>
<dbReference type="InterPro" id="IPR045518">
    <property type="entry name" value="2EXR"/>
</dbReference>
<feature type="region of interest" description="Disordered" evidence="1">
    <location>
        <begin position="66"/>
        <end position="98"/>
    </location>
</feature>
<feature type="compositionally biased region" description="Low complexity" evidence="1">
    <location>
        <begin position="75"/>
        <end position="87"/>
    </location>
</feature>
<evidence type="ECO:0000256" key="1">
    <source>
        <dbReference type="SAM" id="MobiDB-lite"/>
    </source>
</evidence>
<organism evidence="3 4">
    <name type="scientific">Cercophora newfieldiana</name>
    <dbReference type="NCBI Taxonomy" id="92897"/>
    <lineage>
        <taxon>Eukaryota</taxon>
        <taxon>Fungi</taxon>
        <taxon>Dikarya</taxon>
        <taxon>Ascomycota</taxon>
        <taxon>Pezizomycotina</taxon>
        <taxon>Sordariomycetes</taxon>
        <taxon>Sordariomycetidae</taxon>
        <taxon>Sordariales</taxon>
        <taxon>Lasiosphaeriaceae</taxon>
        <taxon>Cercophora</taxon>
    </lineage>
</organism>
<comment type="caution">
    <text evidence="3">The sequence shown here is derived from an EMBL/GenBank/DDBJ whole genome shotgun (WGS) entry which is preliminary data.</text>
</comment>
<feature type="compositionally biased region" description="Pro residues" evidence="1">
    <location>
        <begin position="88"/>
        <end position="98"/>
    </location>
</feature>
<dbReference type="AlphaFoldDB" id="A0AA40CHD3"/>
<proteinExistence type="predicted"/>
<sequence>MDNQLRLEPEAGNVATKLGELRIGITPAPDSPTPSALTQPTTLAVPVAELPTPPFSPSIEEKNFILNTPTRTSRPRSLSLPDTSLPPSLLPAPLPRNPPQPATSFPLFPLLPAELRLKIWSSSFLPRTIELHNRRTHYADSERSSGVPQWQSQSRNPAALSVNAEARAAALEFYTVALPLCVPHFSFGGDARNGDRLLYLNPEEDMVVMLGDLNYSRLTHLLEWFRKQDAAYHNGRRSGSGAAGRGKGLRRMAMSVGPWAHAVGAATLKAFARTVFADVEEFVMFNYKAPIPPETWRGGRVVLQEACTEDEAYRQFFVFGRGKQFREGDGWVVVGKRPIKIADIQFLEGW</sequence>
<dbReference type="PANTHER" id="PTHR35910:SF1">
    <property type="entry name" value="2EXR DOMAIN-CONTAINING PROTEIN"/>
    <property type="match status" value="1"/>
</dbReference>
<dbReference type="EMBL" id="JAULSV010000007">
    <property type="protein sequence ID" value="KAK0638512.1"/>
    <property type="molecule type" value="Genomic_DNA"/>
</dbReference>
<dbReference type="PANTHER" id="PTHR35910">
    <property type="entry name" value="2EXR DOMAIN-CONTAINING PROTEIN"/>
    <property type="match status" value="1"/>
</dbReference>
<evidence type="ECO:0000313" key="3">
    <source>
        <dbReference type="EMBL" id="KAK0638512.1"/>
    </source>
</evidence>
<protein>
    <recommendedName>
        <fullName evidence="2">2EXR domain-containing protein</fullName>
    </recommendedName>
</protein>
<reference evidence="3" key="1">
    <citation type="submission" date="2023-06" db="EMBL/GenBank/DDBJ databases">
        <title>Genome-scale phylogeny and comparative genomics of the fungal order Sordariales.</title>
        <authorList>
            <consortium name="Lawrence Berkeley National Laboratory"/>
            <person name="Hensen N."/>
            <person name="Bonometti L."/>
            <person name="Westerberg I."/>
            <person name="Brannstrom I.O."/>
            <person name="Guillou S."/>
            <person name="Cros-Aarteil S."/>
            <person name="Calhoun S."/>
            <person name="Haridas S."/>
            <person name="Kuo A."/>
            <person name="Mondo S."/>
            <person name="Pangilinan J."/>
            <person name="Riley R."/>
            <person name="Labutti K."/>
            <person name="Andreopoulos B."/>
            <person name="Lipzen A."/>
            <person name="Chen C."/>
            <person name="Yanf M."/>
            <person name="Daum C."/>
            <person name="Ng V."/>
            <person name="Clum A."/>
            <person name="Steindorff A."/>
            <person name="Ohm R."/>
            <person name="Martin F."/>
            <person name="Silar P."/>
            <person name="Natvig D."/>
            <person name="Lalanne C."/>
            <person name="Gautier V."/>
            <person name="Ament-Velasquez S.L."/>
            <person name="Kruys A."/>
            <person name="Hutchinson M.I."/>
            <person name="Powell A.J."/>
            <person name="Barry K."/>
            <person name="Miller A.N."/>
            <person name="Grigoriev I.V."/>
            <person name="Debuchy R."/>
            <person name="Gladieux P."/>
            <person name="Thoren M.H."/>
            <person name="Johannesson H."/>
        </authorList>
    </citation>
    <scope>NUCLEOTIDE SEQUENCE</scope>
    <source>
        <strain evidence="3">SMH2532-1</strain>
    </source>
</reference>
<dbReference type="Pfam" id="PF20150">
    <property type="entry name" value="2EXR"/>
    <property type="match status" value="1"/>
</dbReference>
<name>A0AA40CHD3_9PEZI</name>
<keyword evidence="4" id="KW-1185">Reference proteome</keyword>
<gene>
    <name evidence="3" type="ORF">B0T16DRAFT_421284</name>
</gene>